<keyword evidence="1" id="KW-0732">Signal</keyword>
<reference evidence="2 3" key="1">
    <citation type="submission" date="2020-08" db="EMBL/GenBank/DDBJ databases">
        <title>Genomic Encyclopedia of Type Strains, Phase III (KMG-III): the genomes of soil and plant-associated and newly described type strains.</title>
        <authorList>
            <person name="Whitman W."/>
        </authorList>
    </citation>
    <scope>NUCLEOTIDE SEQUENCE [LARGE SCALE GENOMIC DNA]</scope>
    <source>
        <strain evidence="2 3">CECT 5862</strain>
    </source>
</reference>
<dbReference type="RefSeq" id="WP_183604745.1">
    <property type="nucleotide sequence ID" value="NZ_JACHXK010000041.1"/>
</dbReference>
<keyword evidence="3" id="KW-1185">Reference proteome</keyword>
<comment type="caution">
    <text evidence="2">The sequence shown here is derived from an EMBL/GenBank/DDBJ whole genome shotgun (WGS) entry which is preliminary data.</text>
</comment>
<evidence type="ECO:0000256" key="1">
    <source>
        <dbReference type="SAM" id="SignalP"/>
    </source>
</evidence>
<protein>
    <submittedName>
        <fullName evidence="2">Uncharacterized protein</fullName>
    </submittedName>
</protein>
<dbReference type="AlphaFoldDB" id="A0A7W5FRU3"/>
<dbReference type="Proteomes" id="UP000570361">
    <property type="component" value="Unassembled WGS sequence"/>
</dbReference>
<evidence type="ECO:0000313" key="2">
    <source>
        <dbReference type="EMBL" id="MBB3114733.1"/>
    </source>
</evidence>
<proteinExistence type="predicted"/>
<feature type="chain" id="PRO_5031009519" evidence="1">
    <location>
        <begin position="22"/>
        <end position="218"/>
    </location>
</feature>
<sequence length="218" mass="25160">MKTLNTFILLFIITVAITSCAKNEEANITQEASNAGQRSDILEKIHEIDAHSVKDVVTSKNLNELIEKSFEKYYGLKAENYKIEKNEEIDNGIFTLFTLVYNDKDYVGYLYSTHNSNSNKYNTVYLDIYPEDTTSPFSIVQSAGEFDELHRKYQMVLGFINDKNIKRIVVRYSDDTTNILDLSNENKSFMDVTLGEIKKANLVTAYNENNEKVFEYIF</sequence>
<accession>A0A7W5FRU3</accession>
<feature type="signal peptide" evidence="1">
    <location>
        <begin position="1"/>
        <end position="21"/>
    </location>
</feature>
<gene>
    <name evidence="2" type="ORF">FHS18_006891</name>
</gene>
<dbReference type="EMBL" id="JACHXK010000041">
    <property type="protein sequence ID" value="MBB3114733.1"/>
    <property type="molecule type" value="Genomic_DNA"/>
</dbReference>
<dbReference type="PROSITE" id="PS51257">
    <property type="entry name" value="PROKAR_LIPOPROTEIN"/>
    <property type="match status" value="1"/>
</dbReference>
<evidence type="ECO:0000313" key="3">
    <source>
        <dbReference type="Proteomes" id="UP000570361"/>
    </source>
</evidence>
<organism evidence="2 3">
    <name type="scientific">Paenibacillus phyllosphaerae</name>
    <dbReference type="NCBI Taxonomy" id="274593"/>
    <lineage>
        <taxon>Bacteria</taxon>
        <taxon>Bacillati</taxon>
        <taxon>Bacillota</taxon>
        <taxon>Bacilli</taxon>
        <taxon>Bacillales</taxon>
        <taxon>Paenibacillaceae</taxon>
        <taxon>Paenibacillus</taxon>
    </lineage>
</organism>
<name>A0A7W5FRU3_9BACL</name>